<evidence type="ECO:0008006" key="4">
    <source>
        <dbReference type="Google" id="ProtNLM"/>
    </source>
</evidence>
<organism evidence="2 3">
    <name type="scientific">Aquimarina litoralis</name>
    <dbReference type="NCBI Taxonomy" id="584605"/>
    <lineage>
        <taxon>Bacteria</taxon>
        <taxon>Pseudomonadati</taxon>
        <taxon>Bacteroidota</taxon>
        <taxon>Flavobacteriia</taxon>
        <taxon>Flavobacteriales</taxon>
        <taxon>Flavobacteriaceae</taxon>
        <taxon>Aquimarina</taxon>
    </lineage>
</organism>
<evidence type="ECO:0000313" key="2">
    <source>
        <dbReference type="EMBL" id="GAA0717835.1"/>
    </source>
</evidence>
<feature type="signal peptide" evidence="1">
    <location>
        <begin position="1"/>
        <end position="19"/>
    </location>
</feature>
<keyword evidence="1" id="KW-0732">Signal</keyword>
<comment type="caution">
    <text evidence="2">The sequence shown here is derived from an EMBL/GenBank/DDBJ whole genome shotgun (WGS) entry which is preliminary data.</text>
</comment>
<reference evidence="3" key="1">
    <citation type="journal article" date="2019" name="Int. J. Syst. Evol. Microbiol.">
        <title>The Global Catalogue of Microorganisms (GCM) 10K type strain sequencing project: providing services to taxonomists for standard genome sequencing and annotation.</title>
        <authorList>
            <consortium name="The Broad Institute Genomics Platform"/>
            <consortium name="The Broad Institute Genome Sequencing Center for Infectious Disease"/>
            <person name="Wu L."/>
            <person name="Ma J."/>
        </authorList>
    </citation>
    <scope>NUCLEOTIDE SEQUENCE [LARGE SCALE GENOMIC DNA]</scope>
    <source>
        <strain evidence="3">JCM 15974</strain>
    </source>
</reference>
<accession>A0ABP3TXN9</accession>
<feature type="chain" id="PRO_5047475968" description="DUF541 domain-containing protein" evidence="1">
    <location>
        <begin position="20"/>
        <end position="217"/>
    </location>
</feature>
<sequence>MKFYILFLFSGFFIASVFAQDQDITLRVLGQSNYVEYAESNVAMISINESDIDKIDTLNDSIANLGFNSKLSKIEEFKNPNKVQFKIEDEDISRFDQLLVWFSDLQINVEKIYFRIPEHRFEEEDKNAILALNNANSQAKIIANHLGYKVYKILNIDDETTYAHPVYDDFDFDSETGVLMLRLLELLGGNSLFKTESLDPIRNGGYSLWVTYRLTMK</sequence>
<dbReference type="Proteomes" id="UP001501758">
    <property type="component" value="Unassembled WGS sequence"/>
</dbReference>
<proteinExistence type="predicted"/>
<dbReference type="RefSeq" id="WP_343911742.1">
    <property type="nucleotide sequence ID" value="NZ_BAAAGE010000001.1"/>
</dbReference>
<evidence type="ECO:0000256" key="1">
    <source>
        <dbReference type="SAM" id="SignalP"/>
    </source>
</evidence>
<name>A0ABP3TXN9_9FLAO</name>
<dbReference type="EMBL" id="BAAAGE010000001">
    <property type="protein sequence ID" value="GAA0717835.1"/>
    <property type="molecule type" value="Genomic_DNA"/>
</dbReference>
<gene>
    <name evidence="2" type="ORF">GCM10009430_15230</name>
</gene>
<evidence type="ECO:0000313" key="3">
    <source>
        <dbReference type="Proteomes" id="UP001501758"/>
    </source>
</evidence>
<keyword evidence="3" id="KW-1185">Reference proteome</keyword>
<protein>
    <recommendedName>
        <fullName evidence="4">DUF541 domain-containing protein</fullName>
    </recommendedName>
</protein>